<reference evidence="1" key="1">
    <citation type="journal article" date="2022" name="bioRxiv">
        <title>Sequencing and chromosome-scale assembly of the giantPleurodeles waltlgenome.</title>
        <authorList>
            <person name="Brown T."/>
            <person name="Elewa A."/>
            <person name="Iarovenko S."/>
            <person name="Subramanian E."/>
            <person name="Araus A.J."/>
            <person name="Petzold A."/>
            <person name="Susuki M."/>
            <person name="Suzuki K.-i.T."/>
            <person name="Hayashi T."/>
            <person name="Toyoda A."/>
            <person name="Oliveira C."/>
            <person name="Osipova E."/>
            <person name="Leigh N.D."/>
            <person name="Simon A."/>
            <person name="Yun M.H."/>
        </authorList>
    </citation>
    <scope>NUCLEOTIDE SEQUENCE</scope>
    <source>
        <strain evidence="1">20211129_DDA</strain>
        <tissue evidence="1">Liver</tissue>
    </source>
</reference>
<proteinExistence type="predicted"/>
<evidence type="ECO:0000313" key="2">
    <source>
        <dbReference type="Proteomes" id="UP001066276"/>
    </source>
</evidence>
<name>A0AAV7P1R5_PLEWA</name>
<evidence type="ECO:0000313" key="1">
    <source>
        <dbReference type="EMBL" id="KAJ1121075.1"/>
    </source>
</evidence>
<protein>
    <submittedName>
        <fullName evidence="1">Uncharacterized protein</fullName>
    </submittedName>
</protein>
<comment type="caution">
    <text evidence="1">The sequence shown here is derived from an EMBL/GenBank/DDBJ whole genome shotgun (WGS) entry which is preliminary data.</text>
</comment>
<organism evidence="1 2">
    <name type="scientific">Pleurodeles waltl</name>
    <name type="common">Iberian ribbed newt</name>
    <dbReference type="NCBI Taxonomy" id="8319"/>
    <lineage>
        <taxon>Eukaryota</taxon>
        <taxon>Metazoa</taxon>
        <taxon>Chordata</taxon>
        <taxon>Craniata</taxon>
        <taxon>Vertebrata</taxon>
        <taxon>Euteleostomi</taxon>
        <taxon>Amphibia</taxon>
        <taxon>Batrachia</taxon>
        <taxon>Caudata</taxon>
        <taxon>Salamandroidea</taxon>
        <taxon>Salamandridae</taxon>
        <taxon>Pleurodelinae</taxon>
        <taxon>Pleurodeles</taxon>
    </lineage>
</organism>
<keyword evidence="2" id="KW-1185">Reference proteome</keyword>
<accession>A0AAV7P1R5</accession>
<gene>
    <name evidence="1" type="ORF">NDU88_009203</name>
</gene>
<dbReference type="Proteomes" id="UP001066276">
    <property type="component" value="Chromosome 8"/>
</dbReference>
<dbReference type="EMBL" id="JANPWB010000012">
    <property type="protein sequence ID" value="KAJ1121075.1"/>
    <property type="molecule type" value="Genomic_DNA"/>
</dbReference>
<sequence>MIRIEQTDALYPQWRSESFFYEGKFLRIDQVKEALEKYSAREGKTPAMLHTLHNARSRYPDVLHVYESLEPKRFPVTHLRHVTVRDSFMSILAEESIRGCERVFLLNGERKNLRVSCWGVHIAPEDIENVKKKRVWDFANIATERFDLTWEHLCQEDGEEVKDMMTNSPVMRQDSCYGNFQFSFRIKMLLEFYREQHCEGEKPVLRVLGTEAYTLEMAHWILIHSPRCKDFDHLPTVDPEGPFSRDGNLMWAPESMTDHFPWEISRSSCVLERKTFPQMYDPWVWNNPVFAFHLPGTAALWMSRDCLLYHVEACENTGCSCRVSSHSLRHPKDKYICWEEAEVIIQNEKWY</sequence>
<dbReference type="AlphaFoldDB" id="A0AAV7P1R5"/>